<feature type="region of interest" description="Disordered" evidence="7">
    <location>
        <begin position="289"/>
        <end position="351"/>
    </location>
</feature>
<keyword evidence="4 6" id="KW-0949">S-adenosyl-L-methionine</keyword>
<name>A0A1H2GC30_9ACTN</name>
<feature type="region of interest" description="Disordered" evidence="7">
    <location>
        <begin position="374"/>
        <end position="398"/>
    </location>
</feature>
<evidence type="ECO:0000313" key="8">
    <source>
        <dbReference type="EMBL" id="SDU17022.1"/>
    </source>
</evidence>
<dbReference type="GO" id="GO:0009307">
    <property type="term" value="P:DNA restriction-modification system"/>
    <property type="evidence" value="ECO:0007669"/>
    <property type="project" value="UniProtKB-KW"/>
</dbReference>
<dbReference type="PRINTS" id="PR00105">
    <property type="entry name" value="C5METTRFRASE"/>
</dbReference>
<dbReference type="Pfam" id="PF00145">
    <property type="entry name" value="DNA_methylase"/>
    <property type="match status" value="2"/>
</dbReference>
<keyword evidence="5" id="KW-0680">Restriction system</keyword>
<evidence type="ECO:0000256" key="6">
    <source>
        <dbReference type="PROSITE-ProRule" id="PRU01016"/>
    </source>
</evidence>
<dbReference type="STRING" id="419479.SAMN04488563_0408"/>
<reference evidence="9" key="1">
    <citation type="submission" date="2016-10" db="EMBL/GenBank/DDBJ databases">
        <authorList>
            <person name="Varghese N."/>
            <person name="Submissions S."/>
        </authorList>
    </citation>
    <scope>NUCLEOTIDE SEQUENCE [LARGE SCALE GENOMIC DNA]</scope>
    <source>
        <strain evidence="9">DSM 45079</strain>
    </source>
</reference>
<dbReference type="PANTHER" id="PTHR10629">
    <property type="entry name" value="CYTOSINE-SPECIFIC METHYLTRANSFERASE"/>
    <property type="match status" value="1"/>
</dbReference>
<evidence type="ECO:0000256" key="7">
    <source>
        <dbReference type="SAM" id="MobiDB-lite"/>
    </source>
</evidence>
<dbReference type="Gene3D" id="3.90.120.10">
    <property type="entry name" value="DNA Methylase, subunit A, domain 2"/>
    <property type="match status" value="1"/>
</dbReference>
<evidence type="ECO:0000256" key="4">
    <source>
        <dbReference type="ARBA" id="ARBA00022691"/>
    </source>
</evidence>
<proteinExistence type="inferred from homology"/>
<dbReference type="GO" id="GO:0044027">
    <property type="term" value="P:negative regulation of gene expression via chromosomal CpG island methylation"/>
    <property type="evidence" value="ECO:0007669"/>
    <property type="project" value="TreeGrafter"/>
</dbReference>
<dbReference type="EMBL" id="LT629791">
    <property type="protein sequence ID" value="SDU17022.1"/>
    <property type="molecule type" value="Genomic_DNA"/>
</dbReference>
<sequence>MTRQATPSAPILHAAGAQRRSRRPAAADDADIVGEVARQAGVVELFAGPGGWSEGLRSLDVADVVGIDNDPDACATATAAGHRRVCADVSVLDPFQFGRVRGVVASPPCTTFSSAGSGLGRHLVGVLSAAVAPVLNGAISITEVAETCRQLLKRVASIGDDEGVALAAAISVLVLEPARWVAALSPDWVVMEQVRAVGPIWDAYTAALRDFGYGAWSGVLNAADYGVPQDRRRRILIAARGRTPHPPPPTHAQHPEPPNLIGPGRRRWVSMADALGDADGHRAAYRRTRGAGWTTRHGARPDRPTDQPAPSITSKARSDTWHCGRVSLRTDTRPGRGGRPRPTRGLDQPAPTLVFGKRLNAVSWVLDRRSVSTDRCGTRYPTPPVQAGRPAPTLTGKSGGQWLRRCTACPGSRRITIAEASVLQGFAPDYPWQGSATRAFAQIGNAVPPRFAAAILGQALPPGAPR</sequence>
<dbReference type="Gene3D" id="3.40.50.150">
    <property type="entry name" value="Vaccinia Virus protein VP39"/>
    <property type="match status" value="1"/>
</dbReference>
<feature type="region of interest" description="Disordered" evidence="7">
    <location>
        <begin position="240"/>
        <end position="264"/>
    </location>
</feature>
<feature type="active site" evidence="6">
    <location>
        <position position="109"/>
    </location>
</feature>
<keyword evidence="9" id="KW-1185">Reference proteome</keyword>
<dbReference type="AlphaFoldDB" id="A0A1H2GC30"/>
<dbReference type="GO" id="GO:0032259">
    <property type="term" value="P:methylation"/>
    <property type="evidence" value="ECO:0007669"/>
    <property type="project" value="UniProtKB-KW"/>
</dbReference>
<dbReference type="InterPro" id="IPR029063">
    <property type="entry name" value="SAM-dependent_MTases_sf"/>
</dbReference>
<dbReference type="PANTHER" id="PTHR10629:SF52">
    <property type="entry name" value="DNA (CYTOSINE-5)-METHYLTRANSFERASE 1"/>
    <property type="match status" value="1"/>
</dbReference>
<dbReference type="InterPro" id="IPR050390">
    <property type="entry name" value="C5-Methyltransferase"/>
</dbReference>
<dbReference type="REBASE" id="163159">
    <property type="entry name" value="M.Jal45709ORF408P"/>
</dbReference>
<comment type="similarity">
    <text evidence="6">Belongs to the class I-like SAM-binding methyltransferase superfamily. C5-methyltransferase family.</text>
</comment>
<dbReference type="SUPFAM" id="SSF53335">
    <property type="entry name" value="S-adenosyl-L-methionine-dependent methyltransferases"/>
    <property type="match status" value="1"/>
</dbReference>
<accession>A0A1H2GC30</accession>
<keyword evidence="2 6" id="KW-0489">Methyltransferase</keyword>
<evidence type="ECO:0000313" key="9">
    <source>
        <dbReference type="Proteomes" id="UP000182977"/>
    </source>
</evidence>
<feature type="region of interest" description="Disordered" evidence="7">
    <location>
        <begin position="1"/>
        <end position="25"/>
    </location>
</feature>
<evidence type="ECO:0000256" key="5">
    <source>
        <dbReference type="ARBA" id="ARBA00022747"/>
    </source>
</evidence>
<feature type="compositionally biased region" description="Pro residues" evidence="7">
    <location>
        <begin position="244"/>
        <end position="260"/>
    </location>
</feature>
<protein>
    <recommendedName>
        <fullName evidence="1">DNA (cytosine-5-)-methyltransferase</fullName>
        <ecNumber evidence="1">2.1.1.37</ecNumber>
    </recommendedName>
</protein>
<evidence type="ECO:0000256" key="2">
    <source>
        <dbReference type="ARBA" id="ARBA00022603"/>
    </source>
</evidence>
<dbReference type="OrthoDB" id="9813719at2"/>
<dbReference type="Proteomes" id="UP000182977">
    <property type="component" value="Chromosome I"/>
</dbReference>
<organism evidence="8 9">
    <name type="scientific">Jiangella alkaliphila</name>
    <dbReference type="NCBI Taxonomy" id="419479"/>
    <lineage>
        <taxon>Bacteria</taxon>
        <taxon>Bacillati</taxon>
        <taxon>Actinomycetota</taxon>
        <taxon>Actinomycetes</taxon>
        <taxon>Jiangellales</taxon>
        <taxon>Jiangellaceae</taxon>
        <taxon>Jiangella</taxon>
    </lineage>
</organism>
<evidence type="ECO:0000256" key="1">
    <source>
        <dbReference type="ARBA" id="ARBA00011975"/>
    </source>
</evidence>
<gene>
    <name evidence="8" type="ORF">SAMN04488563_0408</name>
</gene>
<keyword evidence="3 6" id="KW-0808">Transferase</keyword>
<evidence type="ECO:0000256" key="3">
    <source>
        <dbReference type="ARBA" id="ARBA00022679"/>
    </source>
</evidence>
<dbReference type="GO" id="GO:0003677">
    <property type="term" value="F:DNA binding"/>
    <property type="evidence" value="ECO:0007669"/>
    <property type="project" value="TreeGrafter"/>
</dbReference>
<dbReference type="PROSITE" id="PS51679">
    <property type="entry name" value="SAM_MT_C5"/>
    <property type="match status" value="1"/>
</dbReference>
<feature type="compositionally biased region" description="Basic and acidic residues" evidence="7">
    <location>
        <begin position="316"/>
        <end position="334"/>
    </location>
</feature>
<dbReference type="GO" id="GO:0003886">
    <property type="term" value="F:DNA (cytosine-5-)-methyltransferase activity"/>
    <property type="evidence" value="ECO:0007669"/>
    <property type="project" value="UniProtKB-EC"/>
</dbReference>
<dbReference type="InterPro" id="IPR001525">
    <property type="entry name" value="C5_MeTfrase"/>
</dbReference>
<dbReference type="EC" id="2.1.1.37" evidence="1"/>